<proteinExistence type="predicted"/>
<feature type="compositionally biased region" description="Basic and acidic residues" evidence="1">
    <location>
        <begin position="807"/>
        <end position="837"/>
    </location>
</feature>
<sequence>MENGNNRPALNGRSSLPTFVGGKSLSAKKHLDIRRQPSFERQHDDNSQFNGAARRRSAIPTPSPGPYPSSTINRNPSPSFRRSQLPRPGSSAQQERPDHANVMSNGQYMSLHEAMRRSPLDLSESEESSARGSPSPAPREHLDGIRSRDFKGHFSKIPLNLNRRPSSRQSTGSGGAIRDDESQVSGGSSPDGRPPSRLRQPTQYNTDRDRISLGGGGGLFSKTRDGDAVKPVGTAGRELSRKASTSSLDGRRFGSWGVKGQLDPNFKRRLMSPEPTDTPVHDANVPIPSIETAPINRSPEKSFAWGAEADFTAGDLQVSDSPPVKVIPDTRLGLQNLKSFQPMVRSNTRIDEIRRRENEAMLENYEHDEPESPREDQEIMAKEAEPVATKPLIHRTNHKLEELRIKEMASLSKKSLAKERLDDIRRRNSASRSLSPEAYAKSNFDVDEEVPDQAKNVEVVREDEGEAIPDTPVIVYRSDRRKSIGHRKVADFDTEETEKGILQPKPTSHYRKDSHDLLKRLARAASSSPSQEKPAELLDGSKQGQNKGKESHRNIDNQQENTMPTSATNYKSSSNPHQKETGDLARNSGSAFDEDKDSAEMDPPSKPASGASSKRSSATFDPTDRITSEKNLFEPREDGQSERGASAAPSEPDIMNDVEETPRAKRPDPQSMPTPKPPGGYVETPATVKVEDFAVRNRSKGSVVEGASVFKRPRSLIEVKARSDGDNATIGRSSSISAGSSGSRSRRRSRSLPRALSPLKNSMKLPSASEDLEQIKKKWQTDDDTIEIDFDTIEDLDELMKDLRDTNDEAVAEQKKREEKQDKDKHTAVTQKPKVEEKEENEELDNLGRGVHRALREVQDSRKGIERLIKAAEANPRDAASQQAILDRLKALEQSQSKLGSSKTSAAKSGKGGDPVVQGVKATSRYITSWFWRRGGGPSWLGSLLIIILAWACLETATCSAYCRPTSCSPGQDCSWTPSDPFPGYALPVKVDQWTTGGRGRVLFERLTEEIGDLVDDAKDMVMDLAFGGGEPGGSGIRKKDERLMTWEERRRYRRRLARRGLIKKWSPPPEYADHFEAWGAARKQREYAANMREMGYDRGDGLGGERMDDDERVF</sequence>
<dbReference type="Proteomes" id="UP000515153">
    <property type="component" value="Unplaced"/>
</dbReference>
<name>A0A6P8B9Y0_PYRGI</name>
<reference evidence="3" key="1">
    <citation type="journal article" date="2019" name="Mol. Biol. Evol.">
        <title>Blast fungal genomes show frequent chromosomal changes, gene gains and losses, and effector gene turnover.</title>
        <authorList>
            <person name="Gomez Luciano L.B."/>
            <person name="Jason Tsai I."/>
            <person name="Chuma I."/>
            <person name="Tosa Y."/>
            <person name="Chen Y.H."/>
            <person name="Li J.Y."/>
            <person name="Li M.Y."/>
            <person name="Jade Lu M.Y."/>
            <person name="Nakayashiki H."/>
            <person name="Li W.H."/>
        </authorList>
    </citation>
    <scope>NUCLEOTIDE SEQUENCE</scope>
    <source>
        <strain evidence="3">NI907</strain>
    </source>
</reference>
<feature type="compositionally biased region" description="Polar residues" evidence="1">
    <location>
        <begin position="556"/>
        <end position="576"/>
    </location>
</feature>
<dbReference type="GeneID" id="41957917"/>
<feature type="compositionally biased region" description="Basic and acidic residues" evidence="1">
    <location>
        <begin position="29"/>
        <end position="46"/>
    </location>
</feature>
<feature type="compositionally biased region" description="Polar residues" evidence="1">
    <location>
        <begin position="1"/>
        <end position="17"/>
    </location>
</feature>
<dbReference type="RefSeq" id="XP_030984000.1">
    <property type="nucleotide sequence ID" value="XM_031123006.1"/>
</dbReference>
<feature type="region of interest" description="Disordered" evidence="1">
    <location>
        <begin position="426"/>
        <end position="451"/>
    </location>
</feature>
<protein>
    <submittedName>
        <fullName evidence="3">Uncharacterized protein</fullName>
    </submittedName>
</protein>
<organism evidence="2 3">
    <name type="scientific">Pyricularia grisea</name>
    <name type="common">Crabgrass-specific blast fungus</name>
    <name type="synonym">Magnaporthe grisea</name>
    <dbReference type="NCBI Taxonomy" id="148305"/>
    <lineage>
        <taxon>Eukaryota</taxon>
        <taxon>Fungi</taxon>
        <taxon>Dikarya</taxon>
        <taxon>Ascomycota</taxon>
        <taxon>Pezizomycotina</taxon>
        <taxon>Sordariomycetes</taxon>
        <taxon>Sordariomycetidae</taxon>
        <taxon>Magnaporthales</taxon>
        <taxon>Pyriculariaceae</taxon>
        <taxon>Pyricularia</taxon>
    </lineage>
</organism>
<evidence type="ECO:0000313" key="2">
    <source>
        <dbReference type="Proteomes" id="UP000515153"/>
    </source>
</evidence>
<feature type="compositionally biased region" description="Basic and acidic residues" evidence="1">
    <location>
        <begin position="138"/>
        <end position="152"/>
    </location>
</feature>
<feature type="compositionally biased region" description="Low complexity" evidence="1">
    <location>
        <begin position="185"/>
        <end position="199"/>
    </location>
</feature>
<feature type="compositionally biased region" description="Basic and acidic residues" evidence="1">
    <location>
        <begin position="510"/>
        <end position="519"/>
    </location>
</feature>
<feature type="region of interest" description="Disordered" evidence="1">
    <location>
        <begin position="477"/>
        <end position="685"/>
    </location>
</feature>
<feature type="compositionally biased region" description="Basic and acidic residues" evidence="1">
    <location>
        <begin position="622"/>
        <end position="641"/>
    </location>
</feature>
<reference evidence="3" key="2">
    <citation type="submission" date="2019-10" db="EMBL/GenBank/DDBJ databases">
        <authorList>
            <consortium name="NCBI Genome Project"/>
        </authorList>
    </citation>
    <scope>NUCLEOTIDE SEQUENCE</scope>
    <source>
        <strain evidence="3">NI907</strain>
    </source>
</reference>
<feature type="compositionally biased region" description="Polar residues" evidence="1">
    <location>
        <begin position="71"/>
        <end position="82"/>
    </location>
</feature>
<feature type="region of interest" description="Disordered" evidence="1">
    <location>
        <begin position="720"/>
        <end position="770"/>
    </location>
</feature>
<accession>A0A6P8B9Y0</accession>
<evidence type="ECO:0000256" key="1">
    <source>
        <dbReference type="SAM" id="MobiDB-lite"/>
    </source>
</evidence>
<feature type="compositionally biased region" description="Low complexity" evidence="1">
    <location>
        <begin position="607"/>
        <end position="618"/>
    </location>
</feature>
<dbReference type="AlphaFoldDB" id="A0A6P8B9Y0"/>
<feature type="compositionally biased region" description="Low complexity" evidence="1">
    <location>
        <begin position="730"/>
        <end position="743"/>
    </location>
</feature>
<keyword evidence="2" id="KW-1185">Reference proteome</keyword>
<evidence type="ECO:0000313" key="3">
    <source>
        <dbReference type="RefSeq" id="XP_030984000.1"/>
    </source>
</evidence>
<reference evidence="3" key="3">
    <citation type="submission" date="2025-08" db="UniProtKB">
        <authorList>
            <consortium name="RefSeq"/>
        </authorList>
    </citation>
    <scope>IDENTIFICATION</scope>
    <source>
        <strain evidence="3">NI907</strain>
    </source>
</reference>
<feature type="region of interest" description="Disordered" evidence="1">
    <location>
        <begin position="1"/>
        <end position="295"/>
    </location>
</feature>
<dbReference type="KEGG" id="pgri:PgNI_02949"/>
<feature type="region of interest" description="Disordered" evidence="1">
    <location>
        <begin position="807"/>
        <end position="846"/>
    </location>
</feature>
<gene>
    <name evidence="3" type="ORF">PgNI_02949</name>
</gene>